<evidence type="ECO:0000313" key="3">
    <source>
        <dbReference type="Proteomes" id="UP000185779"/>
    </source>
</evidence>
<keyword evidence="1" id="KW-0472">Membrane</keyword>
<sequence>MLEWLSGDPLSGIGTTVGFFLFAIIGYEIRKLRKR</sequence>
<name>A0A1F2P4G2_9EURY</name>
<protein>
    <submittedName>
        <fullName evidence="2">Uncharacterized protein</fullName>
    </submittedName>
</protein>
<dbReference type="STRING" id="1839936.SBU_001514"/>
<keyword evidence="1" id="KW-1133">Transmembrane helix</keyword>
<feature type="transmembrane region" description="Helical" evidence="1">
    <location>
        <begin position="12"/>
        <end position="29"/>
    </location>
</feature>
<keyword evidence="1" id="KW-0812">Transmembrane</keyword>
<dbReference type="AlphaFoldDB" id="A0A1F2P4G2"/>
<accession>A0A1F2P4G2</accession>
<dbReference type="Proteomes" id="UP000185779">
    <property type="component" value="Unassembled WGS sequence"/>
</dbReference>
<evidence type="ECO:0000313" key="2">
    <source>
        <dbReference type="EMBL" id="OFV65586.1"/>
    </source>
</evidence>
<gene>
    <name evidence="2" type="ORF">SBU_001514</name>
</gene>
<reference evidence="2" key="1">
    <citation type="submission" date="2016-05" db="EMBL/GenBank/DDBJ databases">
        <title>Microbial consortia oxidize butane by reversing methanogenesis.</title>
        <authorList>
            <person name="Laso-Perez R."/>
            <person name="Richter M."/>
            <person name="Wegener G."/>
            <person name="Musat F."/>
        </authorList>
    </citation>
    <scope>NUCLEOTIDE SEQUENCE [LARGE SCALE GENOMIC DNA]</scope>
    <source>
        <strain evidence="2">BOX1</strain>
    </source>
</reference>
<comment type="caution">
    <text evidence="2">The sequence shown here is derived from an EMBL/GenBank/DDBJ whole genome shotgun (WGS) entry which is preliminary data.</text>
</comment>
<keyword evidence="3" id="KW-1185">Reference proteome</keyword>
<proteinExistence type="predicted"/>
<organism evidence="2 3">
    <name type="scientific">Candidatus Syntropharchaeum butanivorans</name>
    <dbReference type="NCBI Taxonomy" id="1839936"/>
    <lineage>
        <taxon>Archaea</taxon>
        <taxon>Methanobacteriati</taxon>
        <taxon>Methanobacteriota</taxon>
        <taxon>Stenosarchaea group</taxon>
        <taxon>Methanomicrobia</taxon>
        <taxon>Methanosarcinales</taxon>
        <taxon>ANME-2 cluster</taxon>
        <taxon>Candidatus Syntropharchaeum</taxon>
    </lineage>
</organism>
<evidence type="ECO:0000256" key="1">
    <source>
        <dbReference type="SAM" id="Phobius"/>
    </source>
</evidence>
<dbReference type="EMBL" id="LYOR01000010">
    <property type="protein sequence ID" value="OFV65586.1"/>
    <property type="molecule type" value="Genomic_DNA"/>
</dbReference>